<dbReference type="EMBL" id="KI911139">
    <property type="protein sequence ID" value="ETS06775.1"/>
    <property type="molecule type" value="Genomic_DNA"/>
</dbReference>
<feature type="region of interest" description="Disordered" evidence="1">
    <location>
        <begin position="65"/>
        <end position="84"/>
    </location>
</feature>
<accession>A0A024SMZ3</accession>
<name>A0A024SMZ3_HYPJR</name>
<dbReference type="AlphaFoldDB" id="A0A024SMZ3"/>
<feature type="compositionally biased region" description="Basic and acidic residues" evidence="1">
    <location>
        <begin position="226"/>
        <end position="243"/>
    </location>
</feature>
<feature type="compositionally biased region" description="Basic residues" evidence="1">
    <location>
        <begin position="244"/>
        <end position="262"/>
    </location>
</feature>
<evidence type="ECO:0000313" key="2">
    <source>
        <dbReference type="EMBL" id="ETS06775.1"/>
    </source>
</evidence>
<evidence type="ECO:0000313" key="3">
    <source>
        <dbReference type="Proteomes" id="UP000024376"/>
    </source>
</evidence>
<gene>
    <name evidence="2" type="ORF">M419DRAFT_32059</name>
</gene>
<feature type="compositionally biased region" description="Polar residues" evidence="1">
    <location>
        <begin position="1"/>
        <end position="18"/>
    </location>
</feature>
<feature type="region of interest" description="Disordered" evidence="1">
    <location>
        <begin position="1"/>
        <end position="49"/>
    </location>
</feature>
<dbReference type="KEGG" id="trr:M419DRAFT_32059"/>
<sequence length="269" mass="30077">MENQNSQGDTPSRDSSISLEDHNGRFPRLSRSDLYTAHQQQRTAYGPRMEEPFLMIPLDFPGTYSANDPSAAEEHSGASGTSSSLSVLRLERYLAEEQCHERFSLGVPALGSNRATVKKYLDEIIHNIDRNDASQAGATRGTATDCDERGPRRSPTCSMSASPGETSELAETHDSKDTLRNPSDLNPSLAGLGEADMARFKPEQASADSESHLDLEEGLETGQILMRDRTKGHERHERHDRWRVGKRARVKRNIRQRRRRGESHKDKAP</sequence>
<dbReference type="HOGENOM" id="CLU_1035072_0_0_1"/>
<evidence type="ECO:0000256" key="1">
    <source>
        <dbReference type="SAM" id="MobiDB-lite"/>
    </source>
</evidence>
<feature type="compositionally biased region" description="Polar residues" evidence="1">
    <location>
        <begin position="155"/>
        <end position="165"/>
    </location>
</feature>
<proteinExistence type="predicted"/>
<dbReference type="OrthoDB" id="4896505at2759"/>
<reference evidence="3" key="1">
    <citation type="journal article" date="2013" name="Ind. Biotechnol.">
        <title>Comparative genomics analysis of Trichoderma reesei strains.</title>
        <authorList>
            <person name="Koike H."/>
            <person name="Aerts A."/>
            <person name="LaButti K."/>
            <person name="Grigoriev I.V."/>
            <person name="Baker S.E."/>
        </authorList>
    </citation>
    <scope>NUCLEOTIDE SEQUENCE [LARGE SCALE GENOMIC DNA]</scope>
    <source>
        <strain evidence="3">ATCC 56765 / BCRC 32924 / NRRL 11460 / Rut C-30</strain>
    </source>
</reference>
<organism evidence="2 3">
    <name type="scientific">Hypocrea jecorina (strain ATCC 56765 / BCRC 32924 / NRRL 11460 / Rut C-30)</name>
    <name type="common">Trichoderma reesei</name>
    <dbReference type="NCBI Taxonomy" id="1344414"/>
    <lineage>
        <taxon>Eukaryota</taxon>
        <taxon>Fungi</taxon>
        <taxon>Dikarya</taxon>
        <taxon>Ascomycota</taxon>
        <taxon>Pezizomycotina</taxon>
        <taxon>Sordariomycetes</taxon>
        <taxon>Hypocreomycetidae</taxon>
        <taxon>Hypocreales</taxon>
        <taxon>Hypocreaceae</taxon>
        <taxon>Trichoderma</taxon>
    </lineage>
</organism>
<feature type="compositionally biased region" description="Basic and acidic residues" evidence="1">
    <location>
        <begin position="170"/>
        <end position="179"/>
    </location>
</feature>
<feature type="region of interest" description="Disordered" evidence="1">
    <location>
        <begin position="132"/>
        <end position="269"/>
    </location>
</feature>
<dbReference type="Proteomes" id="UP000024376">
    <property type="component" value="Unassembled WGS sequence"/>
</dbReference>
<protein>
    <submittedName>
        <fullName evidence="2">Uncharacterized protein</fullName>
    </submittedName>
</protein>